<proteinExistence type="predicted"/>
<dbReference type="InterPro" id="IPR038287">
    <property type="entry name" value="Cse2_sf"/>
</dbReference>
<dbReference type="InterPro" id="IPR013382">
    <property type="entry name" value="CRISPR-assoc_prot_Cse2"/>
</dbReference>
<organism evidence="1 2">
    <name type="scientific">Alteromonas mediterranea (strain DSM 17117 / CIP 110805 / LMG 28347 / Deep ecotype)</name>
    <dbReference type="NCBI Taxonomy" id="1774373"/>
    <lineage>
        <taxon>Bacteria</taxon>
        <taxon>Pseudomonadati</taxon>
        <taxon>Pseudomonadota</taxon>
        <taxon>Gammaproteobacteria</taxon>
        <taxon>Alteromonadales</taxon>
        <taxon>Alteromonadaceae</taxon>
        <taxon>Alteromonas/Salinimonas group</taxon>
        <taxon>Alteromonas</taxon>
    </lineage>
</organism>
<reference evidence="1 2" key="2">
    <citation type="journal article" date="2015" name="Antonie Van Leeuwenhoek">
        <title>Ecophysiological diversity of a novel member of the genus Alteromonas, and description of Alteromonas mediterranea sp. nov.</title>
        <authorList>
            <person name="Ivanova E.P."/>
            <person name="Lopez-Perez M."/>
            <person name="Zabalos M."/>
            <person name="Nguyen S.H."/>
            <person name="Webb H.K."/>
            <person name="Ryan J."/>
            <person name="Lagutin K."/>
            <person name="Vyssotski M."/>
            <person name="Crawford R.J."/>
            <person name="Rodriguez-Valera F."/>
        </authorList>
    </citation>
    <scope>NUCLEOTIDE SEQUENCE [LARGE SCALE GENOMIC DNA]</scope>
    <source>
        <strain evidence="2">DSM 17117 / CIP 110805 / LMG 28347 / Deep ecotype</strain>
    </source>
</reference>
<dbReference type="AlphaFoldDB" id="F2GBG9"/>
<dbReference type="Gene3D" id="1.10.520.40">
    <property type="entry name" value="CRISPR-associated protein Cse2"/>
    <property type="match status" value="1"/>
</dbReference>
<evidence type="ECO:0000313" key="2">
    <source>
        <dbReference type="Proteomes" id="UP000001870"/>
    </source>
</evidence>
<name>F2GBG9_ALTMD</name>
<evidence type="ECO:0008006" key="3">
    <source>
        <dbReference type="Google" id="ProtNLM"/>
    </source>
</evidence>
<reference evidence="1 2" key="1">
    <citation type="journal article" date="2008" name="ISME J.">
        <title>Comparative genomics of two ecotypes of the marine planktonic copiotroph Alteromonas macleodii suggests alternative lifestyles associated with different kinds of particulate organic matter.</title>
        <authorList>
            <person name="Ivars-Martinez E."/>
            <person name="Martin-Cuadrado A.B."/>
            <person name="D'Auria G."/>
            <person name="Mira A."/>
            <person name="Ferriera S."/>
            <person name="Johnson J."/>
            <person name="Friedman R."/>
            <person name="Rodriguez-Valera F."/>
        </authorList>
    </citation>
    <scope>NUCLEOTIDE SEQUENCE [LARGE SCALE GENOMIC DNA]</scope>
    <source>
        <strain evidence="2">DSM 17117 / CIP 110805 / LMG 28347 / Deep ecotype</strain>
    </source>
</reference>
<keyword evidence="2" id="KW-1185">Reference proteome</keyword>
<dbReference type="HOGENOM" id="CLU_104968_0_1_6"/>
<dbReference type="Proteomes" id="UP000001870">
    <property type="component" value="Chromosome"/>
</dbReference>
<dbReference type="Pfam" id="PF09485">
    <property type="entry name" value="CRISPR_Cse2"/>
    <property type="match status" value="1"/>
</dbReference>
<dbReference type="EMBL" id="CP001103">
    <property type="protein sequence ID" value="AEA99015.1"/>
    <property type="molecule type" value="Genomic_DNA"/>
</dbReference>
<protein>
    <recommendedName>
        <fullName evidence="3">Type I-E CRISPR-associated protein Cse2/CasB</fullName>
    </recommendedName>
</protein>
<dbReference type="RefSeq" id="WP_012519307.1">
    <property type="nucleotide sequence ID" value="NC_011138.3"/>
</dbReference>
<evidence type="ECO:0000313" key="1">
    <source>
        <dbReference type="EMBL" id="AEA99015.1"/>
    </source>
</evidence>
<dbReference type="CDD" id="cd09731">
    <property type="entry name" value="Cse2_I-E"/>
    <property type="match status" value="1"/>
</dbReference>
<dbReference type="KEGG" id="amc:MADE_1014405"/>
<dbReference type="NCBIfam" id="TIGR02548">
    <property type="entry name" value="casB_cse2"/>
    <property type="match status" value="1"/>
</dbReference>
<sequence length="189" mass="21273">MNKELLQRGVSTALRWWKSMYASASELKKEGIQAAPTAWKAELKRAESIDAVLLSQGFRALWLSLSSDITEGSDKQVSENMLCWAAVAGALVSVSDNHTESFAKLAGRKGDGDKPVVSELRFAQLQQAQAPEEFLRRIRRILKQLKGKASVTQLAKDTCCWYQELTSNYPREADKRIAVRWAMDYYQAN</sequence>
<accession>F2GBG9</accession>
<gene>
    <name evidence="1" type="ordered locus">MADE_1014405</name>
</gene>